<keyword evidence="3" id="KW-1185">Reference proteome</keyword>
<proteinExistence type="predicted"/>
<organism evidence="2 3">
    <name type="scientific">Aegilops tauschii subsp. strangulata</name>
    <name type="common">Goatgrass</name>
    <dbReference type="NCBI Taxonomy" id="200361"/>
    <lineage>
        <taxon>Eukaryota</taxon>
        <taxon>Viridiplantae</taxon>
        <taxon>Streptophyta</taxon>
        <taxon>Embryophyta</taxon>
        <taxon>Tracheophyta</taxon>
        <taxon>Spermatophyta</taxon>
        <taxon>Magnoliopsida</taxon>
        <taxon>Liliopsida</taxon>
        <taxon>Poales</taxon>
        <taxon>Poaceae</taxon>
        <taxon>BOP clade</taxon>
        <taxon>Pooideae</taxon>
        <taxon>Triticodae</taxon>
        <taxon>Triticeae</taxon>
        <taxon>Triticinae</taxon>
        <taxon>Aegilops</taxon>
    </lineage>
</organism>
<evidence type="ECO:0000313" key="2">
    <source>
        <dbReference type="EnsemblPlants" id="AET4Gv20870400.6"/>
    </source>
</evidence>
<reference evidence="2" key="3">
    <citation type="journal article" date="2017" name="Nature">
        <title>Genome sequence of the progenitor of the wheat D genome Aegilops tauschii.</title>
        <authorList>
            <person name="Luo M.C."/>
            <person name="Gu Y.Q."/>
            <person name="Puiu D."/>
            <person name="Wang H."/>
            <person name="Twardziok S.O."/>
            <person name="Deal K.R."/>
            <person name="Huo N."/>
            <person name="Zhu T."/>
            <person name="Wang L."/>
            <person name="Wang Y."/>
            <person name="McGuire P.E."/>
            <person name="Liu S."/>
            <person name="Long H."/>
            <person name="Ramasamy R.K."/>
            <person name="Rodriguez J.C."/>
            <person name="Van S.L."/>
            <person name="Yuan L."/>
            <person name="Wang Z."/>
            <person name="Xia Z."/>
            <person name="Xiao L."/>
            <person name="Anderson O.D."/>
            <person name="Ouyang S."/>
            <person name="Liang Y."/>
            <person name="Zimin A.V."/>
            <person name="Pertea G."/>
            <person name="Qi P."/>
            <person name="Bennetzen J.L."/>
            <person name="Dai X."/>
            <person name="Dawson M.W."/>
            <person name="Muller H.G."/>
            <person name="Kugler K."/>
            <person name="Rivarola-Duarte L."/>
            <person name="Spannagl M."/>
            <person name="Mayer K.F.X."/>
            <person name="Lu F.H."/>
            <person name="Bevan M.W."/>
            <person name="Leroy P."/>
            <person name="Li P."/>
            <person name="You F.M."/>
            <person name="Sun Q."/>
            <person name="Liu Z."/>
            <person name="Lyons E."/>
            <person name="Wicker T."/>
            <person name="Salzberg S.L."/>
            <person name="Devos K.M."/>
            <person name="Dvorak J."/>
        </authorList>
    </citation>
    <scope>NUCLEOTIDE SEQUENCE [LARGE SCALE GENOMIC DNA]</scope>
    <source>
        <strain evidence="2">cv. AL8/78</strain>
    </source>
</reference>
<sequence length="179" mass="19879">MPPIYDAQWYYHLVVRTTVVMRERSHAHGCPVIRINACRAQRILSSSLLTDLHHRYLYLADRYAQSLLANAKSHSHHLSSDCSSDVDDRSSDAGSSLSYQPHSGIADDHHPAAPALAFPASADGELVVAELVMAWVDRDVLADEADRRRAESARKIDLQGSLLEVLESERLVLLGENAR</sequence>
<dbReference type="EnsemblPlants" id="AET4Gv20870400.6">
    <property type="protein sequence ID" value="AET4Gv20870400.6"/>
    <property type="gene ID" value="AET4Gv20870400"/>
</dbReference>
<reference evidence="2" key="5">
    <citation type="journal article" date="2021" name="G3 (Bethesda)">
        <title>Aegilops tauschii genome assembly Aet v5.0 features greater sequence contiguity and improved annotation.</title>
        <authorList>
            <person name="Wang L."/>
            <person name="Zhu T."/>
            <person name="Rodriguez J.C."/>
            <person name="Deal K.R."/>
            <person name="Dubcovsky J."/>
            <person name="McGuire P.E."/>
            <person name="Lux T."/>
            <person name="Spannagl M."/>
            <person name="Mayer K.F.X."/>
            <person name="Baldrich P."/>
            <person name="Meyers B.C."/>
            <person name="Huo N."/>
            <person name="Gu Y.Q."/>
            <person name="Zhou H."/>
            <person name="Devos K.M."/>
            <person name="Bennetzen J.L."/>
            <person name="Unver T."/>
            <person name="Budak H."/>
            <person name="Gulick P.J."/>
            <person name="Galiba G."/>
            <person name="Kalapos B."/>
            <person name="Nelson D.R."/>
            <person name="Li P."/>
            <person name="You F.M."/>
            <person name="Luo M.C."/>
            <person name="Dvorak J."/>
        </authorList>
    </citation>
    <scope>NUCLEOTIDE SEQUENCE [LARGE SCALE GENOMIC DNA]</scope>
    <source>
        <strain evidence="2">cv. AL8/78</strain>
    </source>
</reference>
<evidence type="ECO:0000313" key="3">
    <source>
        <dbReference type="Proteomes" id="UP000015105"/>
    </source>
</evidence>
<reference evidence="2" key="4">
    <citation type="submission" date="2019-03" db="UniProtKB">
        <authorList>
            <consortium name="EnsemblPlants"/>
        </authorList>
    </citation>
    <scope>IDENTIFICATION</scope>
</reference>
<dbReference type="AlphaFoldDB" id="A0A453JCW2"/>
<dbReference type="Proteomes" id="UP000015105">
    <property type="component" value="Chromosome 4D"/>
</dbReference>
<accession>A0A453JCW2</accession>
<name>A0A453JCW2_AEGTS</name>
<protein>
    <recommendedName>
        <fullName evidence="4">NAB domain-containing protein</fullName>
    </recommendedName>
</protein>
<evidence type="ECO:0008006" key="4">
    <source>
        <dbReference type="Google" id="ProtNLM"/>
    </source>
</evidence>
<reference evidence="3" key="1">
    <citation type="journal article" date="2014" name="Science">
        <title>Ancient hybridizations among the ancestral genomes of bread wheat.</title>
        <authorList>
            <consortium name="International Wheat Genome Sequencing Consortium,"/>
            <person name="Marcussen T."/>
            <person name="Sandve S.R."/>
            <person name="Heier L."/>
            <person name="Spannagl M."/>
            <person name="Pfeifer M."/>
            <person name="Jakobsen K.S."/>
            <person name="Wulff B.B."/>
            <person name="Steuernagel B."/>
            <person name="Mayer K.F."/>
            <person name="Olsen O.A."/>
        </authorList>
    </citation>
    <scope>NUCLEOTIDE SEQUENCE [LARGE SCALE GENOMIC DNA]</scope>
    <source>
        <strain evidence="3">cv. AL8/78</strain>
    </source>
</reference>
<reference evidence="3" key="2">
    <citation type="journal article" date="2017" name="Nat. Plants">
        <title>The Aegilops tauschii genome reveals multiple impacts of transposons.</title>
        <authorList>
            <person name="Zhao G."/>
            <person name="Zou C."/>
            <person name="Li K."/>
            <person name="Wang K."/>
            <person name="Li T."/>
            <person name="Gao L."/>
            <person name="Zhang X."/>
            <person name="Wang H."/>
            <person name="Yang Z."/>
            <person name="Liu X."/>
            <person name="Jiang W."/>
            <person name="Mao L."/>
            <person name="Kong X."/>
            <person name="Jiao Y."/>
            <person name="Jia J."/>
        </authorList>
    </citation>
    <scope>NUCLEOTIDE SEQUENCE [LARGE SCALE GENOMIC DNA]</scope>
    <source>
        <strain evidence="3">cv. AL8/78</strain>
    </source>
</reference>
<dbReference type="Gramene" id="AET4Gv20870400.6">
    <property type="protein sequence ID" value="AET4Gv20870400.6"/>
    <property type="gene ID" value="AET4Gv20870400"/>
</dbReference>
<feature type="region of interest" description="Disordered" evidence="1">
    <location>
        <begin position="76"/>
        <end position="104"/>
    </location>
</feature>
<evidence type="ECO:0000256" key="1">
    <source>
        <dbReference type="SAM" id="MobiDB-lite"/>
    </source>
</evidence>